<evidence type="ECO:0000313" key="1">
    <source>
        <dbReference type="EMBL" id="RRT77538.1"/>
    </source>
</evidence>
<dbReference type="AlphaFoldDB" id="A0A427AMT6"/>
<reference evidence="1 2" key="1">
    <citation type="journal article" date="2014" name="Agronomy (Basel)">
        <title>A Draft Genome Sequence for Ensete ventricosum, the Drought-Tolerant Tree Against Hunger.</title>
        <authorList>
            <person name="Harrison J."/>
            <person name="Moore K.A."/>
            <person name="Paszkiewicz K."/>
            <person name="Jones T."/>
            <person name="Grant M."/>
            <person name="Ambacheew D."/>
            <person name="Muzemil S."/>
            <person name="Studholme D.J."/>
        </authorList>
    </citation>
    <scope>NUCLEOTIDE SEQUENCE [LARGE SCALE GENOMIC DNA]</scope>
</reference>
<gene>
    <name evidence="1" type="ORF">B296_00028436</name>
</gene>
<accession>A0A427AMT6</accession>
<dbReference type="EMBL" id="AMZH03001905">
    <property type="protein sequence ID" value="RRT77538.1"/>
    <property type="molecule type" value="Genomic_DNA"/>
</dbReference>
<evidence type="ECO:0000313" key="2">
    <source>
        <dbReference type="Proteomes" id="UP000287651"/>
    </source>
</evidence>
<comment type="caution">
    <text evidence="1">The sequence shown here is derived from an EMBL/GenBank/DDBJ whole genome shotgun (WGS) entry which is preliminary data.</text>
</comment>
<protein>
    <submittedName>
        <fullName evidence="1">Uncharacterized protein</fullName>
    </submittedName>
</protein>
<dbReference type="Proteomes" id="UP000287651">
    <property type="component" value="Unassembled WGS sequence"/>
</dbReference>
<organism evidence="1 2">
    <name type="scientific">Ensete ventricosum</name>
    <name type="common">Abyssinian banana</name>
    <name type="synonym">Musa ensete</name>
    <dbReference type="NCBI Taxonomy" id="4639"/>
    <lineage>
        <taxon>Eukaryota</taxon>
        <taxon>Viridiplantae</taxon>
        <taxon>Streptophyta</taxon>
        <taxon>Embryophyta</taxon>
        <taxon>Tracheophyta</taxon>
        <taxon>Spermatophyta</taxon>
        <taxon>Magnoliopsida</taxon>
        <taxon>Liliopsida</taxon>
        <taxon>Zingiberales</taxon>
        <taxon>Musaceae</taxon>
        <taxon>Ensete</taxon>
    </lineage>
</organism>
<name>A0A427AMT6_ENSVE</name>
<sequence length="151" mass="16883">MGRRRSSVFVMERHLQELDMVANLELVPGIGGLVLLLPAKPSDRSWGTDGGGAGGEQLHCRRHVIGDRDRPALHHLMGLTTRGWRRRREAVEGKTKSGAWGSYHQNRLLADGFNHNKMVEMITSRWNGRFGLGDNNLHTRSGSGSRSQYKS</sequence>
<proteinExistence type="predicted"/>